<dbReference type="SUPFAM" id="SSF55729">
    <property type="entry name" value="Acyl-CoA N-acyltransferases (Nat)"/>
    <property type="match status" value="1"/>
</dbReference>
<sequence>MTGRPLVPVDFAVPARHGCAGYLLVPLGPEHNASDHRAWTSSVDHIRSLPEFPDGSWPDPAMTLADNLRDLQRHRRDVDDRRGFTYTVLDRDDEVAGCVYLYPDRTAGTEAEVSSWLRADHATREAEFRAAVTSWIIDAWPFDTWTSGGQARSRPPTH</sequence>
<evidence type="ECO:0000313" key="2">
    <source>
        <dbReference type="Proteomes" id="UP001165283"/>
    </source>
</evidence>
<dbReference type="RefSeq" id="WP_252441775.1">
    <property type="nucleotide sequence ID" value="NZ_JAGSOV010000050.1"/>
</dbReference>
<evidence type="ECO:0000313" key="1">
    <source>
        <dbReference type="EMBL" id="MCO1658129.1"/>
    </source>
</evidence>
<accession>A0ABT1A5V9</accession>
<reference evidence="1" key="1">
    <citation type="submission" date="2021-04" db="EMBL/GenBank/DDBJ databases">
        <title>Pseudonocardia sp. nov., isolated from sandy soil of mangrove forest.</title>
        <authorList>
            <person name="Zan Z."/>
            <person name="Huang R."/>
            <person name="Liu W."/>
        </authorList>
    </citation>
    <scope>NUCLEOTIDE SEQUENCE</scope>
    <source>
        <strain evidence="1">S2-4</strain>
    </source>
</reference>
<name>A0ABT1A5V9_9PSEU</name>
<dbReference type="EMBL" id="JAGSOV010000050">
    <property type="protein sequence ID" value="MCO1658129.1"/>
    <property type="molecule type" value="Genomic_DNA"/>
</dbReference>
<keyword evidence="2" id="KW-1185">Reference proteome</keyword>
<dbReference type="InterPro" id="IPR016181">
    <property type="entry name" value="Acyl_CoA_acyltransferase"/>
</dbReference>
<comment type="caution">
    <text evidence="1">The sequence shown here is derived from an EMBL/GenBank/DDBJ whole genome shotgun (WGS) entry which is preliminary data.</text>
</comment>
<proteinExistence type="predicted"/>
<dbReference type="Proteomes" id="UP001165283">
    <property type="component" value="Unassembled WGS sequence"/>
</dbReference>
<dbReference type="Gene3D" id="3.40.630.30">
    <property type="match status" value="1"/>
</dbReference>
<gene>
    <name evidence="1" type="ORF">KDL28_24005</name>
</gene>
<organism evidence="1 2">
    <name type="scientific">Pseudonocardia humida</name>
    <dbReference type="NCBI Taxonomy" id="2800819"/>
    <lineage>
        <taxon>Bacteria</taxon>
        <taxon>Bacillati</taxon>
        <taxon>Actinomycetota</taxon>
        <taxon>Actinomycetes</taxon>
        <taxon>Pseudonocardiales</taxon>
        <taxon>Pseudonocardiaceae</taxon>
        <taxon>Pseudonocardia</taxon>
    </lineage>
</organism>
<protein>
    <submittedName>
        <fullName evidence="1">N-acetyltransferase</fullName>
    </submittedName>
</protein>